<dbReference type="SMART" id="SM00490">
    <property type="entry name" value="HELICc"/>
    <property type="match status" value="1"/>
</dbReference>
<dbReference type="PROSITE" id="PS51194">
    <property type="entry name" value="HELICASE_CTER"/>
    <property type="match status" value="1"/>
</dbReference>
<keyword evidence="4 12" id="KW-0547">Nucleotide-binding</keyword>
<dbReference type="NCBIfam" id="TIGR00631">
    <property type="entry name" value="uvrb"/>
    <property type="match status" value="1"/>
</dbReference>
<evidence type="ECO:0000313" key="19">
    <source>
        <dbReference type="Proteomes" id="UP000176185"/>
    </source>
</evidence>
<keyword evidence="14" id="KW-0175">Coiled coil</keyword>
<dbReference type="Pfam" id="PF00271">
    <property type="entry name" value="Helicase_C"/>
    <property type="match status" value="1"/>
</dbReference>
<dbReference type="PROSITE" id="PS50151">
    <property type="entry name" value="UVR"/>
    <property type="match status" value="1"/>
</dbReference>
<keyword evidence="9 12" id="KW-0234">DNA repair</keyword>
<evidence type="ECO:0000256" key="2">
    <source>
        <dbReference type="ARBA" id="ARBA00008533"/>
    </source>
</evidence>
<dbReference type="GO" id="GO:0009381">
    <property type="term" value="F:excinuclease ABC activity"/>
    <property type="evidence" value="ECO:0007669"/>
    <property type="project" value="UniProtKB-UniRule"/>
</dbReference>
<comment type="subcellular location">
    <subcellularLocation>
        <location evidence="1 12 13">Cytoplasm</location>
    </subcellularLocation>
</comment>
<evidence type="ECO:0000259" key="16">
    <source>
        <dbReference type="PROSITE" id="PS51192"/>
    </source>
</evidence>
<sequence>MSTKFKIKAPFKPAGDQPKAIEVLVKGIKEKKRHQTLLGVTGSGKTFTVANVIEKIQKPALVIAHNKTLAAQLAQEYREFFPENAVHYFVSYYDYYQPEAYIPHSDTYIEKEAQINEEIERLRHASTQALLTRKDVIIVASVSCIYALGSPEEYVRVHLELTGGGKKNRAELIRELIGLYFERTNADLTPGTFRAVGNAVEIMPTGERVLYRVEFEGEKVGKVRVIDAITRTEKKEKRSLFVFPAKHYVTPEDERERAIEDIRVELKERLAKLERAGKVLEAERLKRRTNYDLAMIRELGYCNGIENYSRHFDGRKPGEPPYSLLTYFPHKKDGTPDFLTVIDESHVTVPQIGGMYEGDRSRKLTLIEHGFRLPSAVDNRPLTFEEFNERVGQIIYTSATPSEYEKEKSGGVVEQVIRPTGLVDPEIEVRTITGDKKKLGQVQDFLEEAEKVIKHGGRILVTTLTKKMAEDLSEYLKDRKFKAAYIHSDIQTLDRITILTDFRKGEHDVLVGVNLLREGLDLPEVELVAILDADKEGFLRSETSLIQTIGRAARNVSGRVILYADQMTKSLEYAIGETNRRRDVQLAYNKKHRITPKTIKKAIKDITEELRSEHSKAVISILEIDKELYKKNPRKFIAARRRQMTDAVKELDFETAALLRDEIYALTGSRGQKIKKKTN</sequence>
<dbReference type="InterPro" id="IPR014001">
    <property type="entry name" value="Helicase_ATP-bd"/>
</dbReference>
<accession>A0A1F4XFX6</accession>
<evidence type="ECO:0000256" key="9">
    <source>
        <dbReference type="ARBA" id="ARBA00023204"/>
    </source>
</evidence>
<dbReference type="InterPro" id="IPR041471">
    <property type="entry name" value="UvrB_inter"/>
</dbReference>
<evidence type="ECO:0000256" key="11">
    <source>
        <dbReference type="ARBA" id="ARBA00029504"/>
    </source>
</evidence>
<feature type="domain" description="UVR" evidence="15">
    <location>
        <begin position="634"/>
        <end position="669"/>
    </location>
</feature>
<dbReference type="Gene3D" id="4.10.860.10">
    <property type="entry name" value="UVR domain"/>
    <property type="match status" value="1"/>
</dbReference>
<dbReference type="InterPro" id="IPR004807">
    <property type="entry name" value="UvrB"/>
</dbReference>
<gene>
    <name evidence="12" type="primary">uvrB</name>
    <name evidence="18" type="ORF">A2943_00965</name>
</gene>
<keyword evidence="3 12" id="KW-0963">Cytoplasm</keyword>
<evidence type="ECO:0000256" key="13">
    <source>
        <dbReference type="RuleBase" id="RU003587"/>
    </source>
</evidence>
<feature type="coiled-coil region" evidence="14">
    <location>
        <begin position="256"/>
        <end position="283"/>
    </location>
</feature>
<evidence type="ECO:0000256" key="8">
    <source>
        <dbReference type="ARBA" id="ARBA00022881"/>
    </source>
</evidence>
<feature type="domain" description="Helicase C-terminal" evidence="17">
    <location>
        <begin position="441"/>
        <end position="607"/>
    </location>
</feature>
<dbReference type="Pfam" id="PF04851">
    <property type="entry name" value="ResIII"/>
    <property type="match status" value="1"/>
</dbReference>
<dbReference type="InterPro" id="IPR001943">
    <property type="entry name" value="UVR_dom"/>
</dbReference>
<dbReference type="Pfam" id="PF17757">
    <property type="entry name" value="UvrB_inter"/>
    <property type="match status" value="1"/>
</dbReference>
<dbReference type="SMART" id="SM00487">
    <property type="entry name" value="DEXDc"/>
    <property type="match status" value="1"/>
</dbReference>
<reference evidence="18 19" key="1">
    <citation type="journal article" date="2016" name="Nat. Commun.">
        <title>Thousands of microbial genomes shed light on interconnected biogeochemical processes in an aquifer system.</title>
        <authorList>
            <person name="Anantharaman K."/>
            <person name="Brown C.T."/>
            <person name="Hug L.A."/>
            <person name="Sharon I."/>
            <person name="Castelle C.J."/>
            <person name="Probst A.J."/>
            <person name="Thomas B.C."/>
            <person name="Singh A."/>
            <person name="Wilkins M.J."/>
            <person name="Karaoz U."/>
            <person name="Brodie E.L."/>
            <person name="Williams K.H."/>
            <person name="Hubbard S.S."/>
            <person name="Banfield J.F."/>
        </authorList>
    </citation>
    <scope>NUCLEOTIDE SEQUENCE [LARGE SCALE GENOMIC DNA]</scope>
</reference>
<feature type="short sequence motif" description="Beta-hairpin" evidence="12">
    <location>
        <begin position="92"/>
        <end position="115"/>
    </location>
</feature>
<dbReference type="CDD" id="cd17916">
    <property type="entry name" value="DEXHc_UvrB"/>
    <property type="match status" value="1"/>
</dbReference>
<comment type="caution">
    <text evidence="18">The sequence shown here is derived from an EMBL/GenBank/DDBJ whole genome shotgun (WGS) entry which is preliminary data.</text>
</comment>
<dbReference type="NCBIfam" id="NF003673">
    <property type="entry name" value="PRK05298.1"/>
    <property type="match status" value="1"/>
</dbReference>
<dbReference type="GO" id="GO:0009380">
    <property type="term" value="C:excinuclease repair complex"/>
    <property type="evidence" value="ECO:0007669"/>
    <property type="project" value="InterPro"/>
</dbReference>
<dbReference type="PANTHER" id="PTHR24029">
    <property type="entry name" value="UVRABC SYSTEM PROTEIN B"/>
    <property type="match status" value="1"/>
</dbReference>
<dbReference type="GO" id="GO:0009432">
    <property type="term" value="P:SOS response"/>
    <property type="evidence" value="ECO:0007669"/>
    <property type="project" value="UniProtKB-UniRule"/>
</dbReference>
<dbReference type="InterPro" id="IPR036876">
    <property type="entry name" value="UVR_dom_sf"/>
</dbReference>
<dbReference type="HAMAP" id="MF_00204">
    <property type="entry name" value="UvrB"/>
    <property type="match status" value="1"/>
</dbReference>
<evidence type="ECO:0000256" key="12">
    <source>
        <dbReference type="HAMAP-Rule" id="MF_00204"/>
    </source>
</evidence>
<comment type="function">
    <text evidence="12">The UvrABC repair system catalyzes the recognition and processing of DNA lesions. A damage recognition complex composed of 2 UvrA and 2 UvrB subunits scans DNA for abnormalities. Upon binding of the UvrA(2)B(2) complex to a putative damaged site, the DNA wraps around one UvrB monomer. DNA wrap is dependent on ATP binding by UvrB and probably causes local melting of the DNA helix, facilitating insertion of UvrB beta-hairpin between the DNA strands. Then UvrB probes one DNA strand for the presence of a lesion. If a lesion is found the UvrA subunits dissociate and the UvrB-DNA preincision complex is formed. This complex is subsequently bound by UvrC and the second UvrB is released. If no lesion is found, the DNA wraps around the other UvrB subunit that will check the other stand for damage.</text>
</comment>
<keyword evidence="8 12" id="KW-0267">Excision nuclease</keyword>
<evidence type="ECO:0000256" key="14">
    <source>
        <dbReference type="SAM" id="Coils"/>
    </source>
</evidence>
<evidence type="ECO:0000313" key="18">
    <source>
        <dbReference type="EMBL" id="OGC80597.1"/>
    </source>
</evidence>
<feature type="binding site" evidence="12">
    <location>
        <begin position="39"/>
        <end position="46"/>
    </location>
    <ligand>
        <name>ATP</name>
        <dbReference type="ChEBI" id="CHEBI:30616"/>
    </ligand>
</feature>
<dbReference type="PANTHER" id="PTHR24029:SF0">
    <property type="entry name" value="UVRABC SYSTEM PROTEIN B"/>
    <property type="match status" value="1"/>
</dbReference>
<keyword evidence="6 12" id="KW-0228">DNA excision</keyword>
<comment type="similarity">
    <text evidence="2 12 13">Belongs to the UvrB family.</text>
</comment>
<dbReference type="InterPro" id="IPR027417">
    <property type="entry name" value="P-loop_NTPase"/>
</dbReference>
<keyword evidence="5 12" id="KW-0227">DNA damage</keyword>
<evidence type="ECO:0000256" key="7">
    <source>
        <dbReference type="ARBA" id="ARBA00022840"/>
    </source>
</evidence>
<dbReference type="Pfam" id="PF12344">
    <property type="entry name" value="UvrB"/>
    <property type="match status" value="1"/>
</dbReference>
<evidence type="ECO:0000256" key="6">
    <source>
        <dbReference type="ARBA" id="ARBA00022769"/>
    </source>
</evidence>
<protein>
    <recommendedName>
        <fullName evidence="11 12">UvrABC system protein B</fullName>
        <shortName evidence="12">Protein UvrB</shortName>
    </recommendedName>
    <alternativeName>
        <fullName evidence="12">Excinuclease ABC subunit B</fullName>
    </alternativeName>
</protein>
<dbReference type="EMBL" id="MEWX01000016">
    <property type="protein sequence ID" value="OGC80597.1"/>
    <property type="molecule type" value="Genomic_DNA"/>
</dbReference>
<evidence type="ECO:0000256" key="5">
    <source>
        <dbReference type="ARBA" id="ARBA00022763"/>
    </source>
</evidence>
<keyword evidence="12 13" id="KW-0742">SOS response</keyword>
<dbReference type="PROSITE" id="PS51192">
    <property type="entry name" value="HELICASE_ATP_BIND_1"/>
    <property type="match status" value="1"/>
</dbReference>
<dbReference type="AlphaFoldDB" id="A0A1F4XFX6"/>
<evidence type="ECO:0000256" key="1">
    <source>
        <dbReference type="ARBA" id="ARBA00004496"/>
    </source>
</evidence>
<name>A0A1F4XFX6_9BACT</name>
<dbReference type="SUPFAM" id="SSF46600">
    <property type="entry name" value="C-terminal UvrC-binding domain of UvrB"/>
    <property type="match status" value="1"/>
</dbReference>
<dbReference type="GO" id="GO:0005737">
    <property type="term" value="C:cytoplasm"/>
    <property type="evidence" value="ECO:0007669"/>
    <property type="project" value="UniProtKB-SubCell"/>
</dbReference>
<evidence type="ECO:0000256" key="10">
    <source>
        <dbReference type="ARBA" id="ARBA00026033"/>
    </source>
</evidence>
<dbReference type="STRING" id="1797243.A2943_00965"/>
<dbReference type="GO" id="GO:0003677">
    <property type="term" value="F:DNA binding"/>
    <property type="evidence" value="ECO:0007669"/>
    <property type="project" value="UniProtKB-UniRule"/>
</dbReference>
<proteinExistence type="inferred from homology"/>
<dbReference type="GO" id="GO:0005524">
    <property type="term" value="F:ATP binding"/>
    <property type="evidence" value="ECO:0007669"/>
    <property type="project" value="UniProtKB-UniRule"/>
</dbReference>
<dbReference type="Pfam" id="PF02151">
    <property type="entry name" value="UVR"/>
    <property type="match status" value="1"/>
</dbReference>
<dbReference type="Proteomes" id="UP000176185">
    <property type="component" value="Unassembled WGS sequence"/>
</dbReference>
<dbReference type="SUPFAM" id="SSF52540">
    <property type="entry name" value="P-loop containing nucleoside triphosphate hydrolases"/>
    <property type="match status" value="2"/>
</dbReference>
<keyword evidence="7 12" id="KW-0067">ATP-binding</keyword>
<evidence type="ECO:0000256" key="4">
    <source>
        <dbReference type="ARBA" id="ARBA00022741"/>
    </source>
</evidence>
<dbReference type="Gene3D" id="3.40.50.300">
    <property type="entry name" value="P-loop containing nucleotide triphosphate hydrolases"/>
    <property type="match status" value="3"/>
</dbReference>
<evidence type="ECO:0000256" key="3">
    <source>
        <dbReference type="ARBA" id="ARBA00022490"/>
    </source>
</evidence>
<dbReference type="InterPro" id="IPR006935">
    <property type="entry name" value="Helicase/UvrB_N"/>
</dbReference>
<evidence type="ECO:0000259" key="15">
    <source>
        <dbReference type="PROSITE" id="PS50151"/>
    </source>
</evidence>
<dbReference type="InterPro" id="IPR001650">
    <property type="entry name" value="Helicase_C-like"/>
</dbReference>
<feature type="domain" description="Helicase ATP-binding" evidence="16">
    <location>
        <begin position="26"/>
        <end position="183"/>
    </location>
</feature>
<comment type="domain">
    <text evidence="12">The beta-hairpin motif is involved in DNA binding.</text>
</comment>
<organism evidence="18 19">
    <name type="scientific">Candidatus Adlerbacteria bacterium RIFCSPLOWO2_01_FULL_51_16</name>
    <dbReference type="NCBI Taxonomy" id="1797243"/>
    <lineage>
        <taxon>Bacteria</taxon>
        <taxon>Candidatus Adleribacteriota</taxon>
    </lineage>
</organism>
<dbReference type="GO" id="GO:0006289">
    <property type="term" value="P:nucleotide-excision repair"/>
    <property type="evidence" value="ECO:0007669"/>
    <property type="project" value="UniProtKB-UniRule"/>
</dbReference>
<comment type="subunit">
    <text evidence="10 12 13">Forms a heterotetramer with UvrA during the search for lesions. Interacts with UvrC in an incision complex.</text>
</comment>
<evidence type="ECO:0000259" key="17">
    <source>
        <dbReference type="PROSITE" id="PS51194"/>
    </source>
</evidence>
<dbReference type="GO" id="GO:0016887">
    <property type="term" value="F:ATP hydrolysis activity"/>
    <property type="evidence" value="ECO:0007669"/>
    <property type="project" value="InterPro"/>
</dbReference>
<dbReference type="InterPro" id="IPR024759">
    <property type="entry name" value="UvrB_YAD/RRR_dom"/>
</dbReference>